<gene>
    <name evidence="1" type="ORF">SAMN04488561_3551</name>
</gene>
<protein>
    <submittedName>
        <fullName evidence="1">Uncharacterized protein</fullName>
    </submittedName>
</protein>
<dbReference type="EMBL" id="FNUC01000003">
    <property type="protein sequence ID" value="SEE94440.1"/>
    <property type="molecule type" value="Genomic_DNA"/>
</dbReference>
<proteinExistence type="predicted"/>
<name>A0A1H5MZ33_9ACTN</name>
<evidence type="ECO:0000313" key="2">
    <source>
        <dbReference type="Proteomes" id="UP000181980"/>
    </source>
</evidence>
<accession>A0A1H5MZ33</accession>
<dbReference type="STRING" id="561176.SAMN04488561_3551"/>
<dbReference type="OrthoDB" id="3239759at2"/>
<dbReference type="AlphaFoldDB" id="A0A1H5MZ33"/>
<reference evidence="2" key="1">
    <citation type="submission" date="2016-10" db="EMBL/GenBank/DDBJ databases">
        <authorList>
            <person name="Varghese N."/>
            <person name="Submissions S."/>
        </authorList>
    </citation>
    <scope>NUCLEOTIDE SEQUENCE [LARGE SCALE GENOMIC DNA]</scope>
    <source>
        <strain evidence="2">DSM 45237</strain>
    </source>
</reference>
<dbReference type="RefSeq" id="WP_069114077.1">
    <property type="nucleotide sequence ID" value="NZ_FNUC01000003.1"/>
</dbReference>
<evidence type="ECO:0000313" key="1">
    <source>
        <dbReference type="EMBL" id="SEE94440.1"/>
    </source>
</evidence>
<dbReference type="Proteomes" id="UP000181980">
    <property type="component" value="Unassembled WGS sequence"/>
</dbReference>
<organism evidence="1 2">
    <name type="scientific">Jiangella alba</name>
    <dbReference type="NCBI Taxonomy" id="561176"/>
    <lineage>
        <taxon>Bacteria</taxon>
        <taxon>Bacillati</taxon>
        <taxon>Actinomycetota</taxon>
        <taxon>Actinomycetes</taxon>
        <taxon>Jiangellales</taxon>
        <taxon>Jiangellaceae</taxon>
        <taxon>Jiangella</taxon>
    </lineage>
</organism>
<keyword evidence="2" id="KW-1185">Reference proteome</keyword>
<sequence>MRNNSDESATFDAEDVEQFISTPEGLRAVLTVIDRLGPEGWQLPAVEVLMRVVARRYTPVARAWRRPPEDAAQAAWLAMRGRSARTAEDPWGVVTRAVELSMQAEAYGERLLISPEKARRPKHRPGETPVRAGEHEEFLYDVISAGGAEGAGDGIDRLVATIAAFLVVAGWNHHDARWAVEYVASRTADLGSQDSARDVLRRDGAIRLRLGLRQRDWTRLLGLLIGSRVGAAPAGQLGVLERVLLGDTLADLLTDAELMDLARRIRPEARDG</sequence>